<dbReference type="EMBL" id="BAABHB010000019">
    <property type="protein sequence ID" value="GAA4419629.1"/>
    <property type="molecule type" value="Genomic_DNA"/>
</dbReference>
<evidence type="ECO:0000256" key="5">
    <source>
        <dbReference type="ARBA" id="ARBA00022777"/>
    </source>
</evidence>
<dbReference type="InterPro" id="IPR004358">
    <property type="entry name" value="Sig_transdc_His_kin-like_C"/>
</dbReference>
<feature type="domain" description="PAC" evidence="9">
    <location>
        <begin position="500"/>
        <end position="556"/>
    </location>
</feature>
<evidence type="ECO:0000256" key="1">
    <source>
        <dbReference type="ARBA" id="ARBA00000085"/>
    </source>
</evidence>
<dbReference type="Pfam" id="PF00512">
    <property type="entry name" value="HisKA"/>
    <property type="match status" value="1"/>
</dbReference>
<keyword evidence="3" id="KW-0597">Phosphoprotein</keyword>
<dbReference type="Gene3D" id="3.30.450.40">
    <property type="match status" value="1"/>
</dbReference>
<dbReference type="Gene3D" id="3.30.450.20">
    <property type="entry name" value="PAS domain"/>
    <property type="match status" value="3"/>
</dbReference>
<dbReference type="InterPro" id="IPR003661">
    <property type="entry name" value="HisK_dim/P_dom"/>
</dbReference>
<evidence type="ECO:0000259" key="9">
    <source>
        <dbReference type="PROSITE" id="PS50113"/>
    </source>
</evidence>
<dbReference type="SMART" id="SM00086">
    <property type="entry name" value="PAC"/>
    <property type="match status" value="3"/>
</dbReference>
<dbReference type="InterPro" id="IPR035965">
    <property type="entry name" value="PAS-like_dom_sf"/>
</dbReference>
<dbReference type="SMART" id="SM00387">
    <property type="entry name" value="HATPase_c"/>
    <property type="match status" value="1"/>
</dbReference>
<evidence type="ECO:0000256" key="2">
    <source>
        <dbReference type="ARBA" id="ARBA00012438"/>
    </source>
</evidence>
<dbReference type="InterPro" id="IPR000014">
    <property type="entry name" value="PAS"/>
</dbReference>
<dbReference type="Gene3D" id="1.10.287.130">
    <property type="match status" value="1"/>
</dbReference>
<dbReference type="Gene3D" id="2.10.70.100">
    <property type="match status" value="1"/>
</dbReference>
<evidence type="ECO:0000259" key="7">
    <source>
        <dbReference type="PROSITE" id="PS50109"/>
    </source>
</evidence>
<evidence type="ECO:0000256" key="3">
    <source>
        <dbReference type="ARBA" id="ARBA00022553"/>
    </source>
</evidence>
<dbReference type="PRINTS" id="PR00344">
    <property type="entry name" value="BCTRLSENSOR"/>
</dbReference>
<dbReference type="PROSITE" id="PS50109">
    <property type="entry name" value="HIS_KIN"/>
    <property type="match status" value="1"/>
</dbReference>
<dbReference type="InterPro" id="IPR000700">
    <property type="entry name" value="PAS-assoc_C"/>
</dbReference>
<dbReference type="NCBIfam" id="TIGR00229">
    <property type="entry name" value="sensory_box"/>
    <property type="match status" value="3"/>
</dbReference>
<keyword evidence="6" id="KW-0175">Coiled coil</keyword>
<accession>A0ABP8KZY2</accession>
<dbReference type="InterPro" id="IPR036890">
    <property type="entry name" value="HATPase_C_sf"/>
</dbReference>
<feature type="domain" description="Histidine kinase" evidence="7">
    <location>
        <begin position="592"/>
        <end position="821"/>
    </location>
</feature>
<evidence type="ECO:0000313" key="10">
    <source>
        <dbReference type="EMBL" id="GAA4419629.1"/>
    </source>
</evidence>
<dbReference type="InterPro" id="IPR001610">
    <property type="entry name" value="PAC"/>
</dbReference>
<feature type="domain" description="PAS" evidence="8">
    <location>
        <begin position="426"/>
        <end position="501"/>
    </location>
</feature>
<proteinExistence type="predicted"/>
<dbReference type="SUPFAM" id="SSF55874">
    <property type="entry name" value="ATPase domain of HSP90 chaperone/DNA topoisomerase II/histidine kinase"/>
    <property type="match status" value="1"/>
</dbReference>
<evidence type="ECO:0000256" key="6">
    <source>
        <dbReference type="SAM" id="Coils"/>
    </source>
</evidence>
<keyword evidence="5 10" id="KW-0418">Kinase</keyword>
<sequence length="823" mass="92989">MINTFGKPIIPDNDDERVEALKRYSILDTPPEETFNTIAHIIAQVFRAPIALISLVDKERVFFKANVGMPGVKAVDRGVSLCSLAVLSPELTVYENALEEPCLLANPLVAGDFGLRFYAGAPIITQDGFMIGTVCIVDREVRSFSEPDRQLLTRFATMVMNEIELRHAARQQKEQQVQYESIFSATSDAILIYDYEGRLVEANPAACTMHGYTYGEITALSGWDLIHPDDHPKFRHFIDTVRDTQLYTVESTHVSKAGKPIAVEVKGTTFTYRERPHLLAVVRDVTQRKEVEAALHRAQTQLQAALSAGLVSTWFWDINQDKVYGDQNLARLFGVEVEQAAHGLPLDNFVNAIHPDDRARVMQLIEQAVANQAEYEAEYRVINAAGKMQWVIARGRVDYEEQTASFSGVIVDITELKLTQEALSYQNQLTRTIADNATSTLFMMDAKGYCTFMNPAGEKMFGYTFEEIRQRPLHYMIHHHRPDGSYYPMEDCPIDRALPENFDIRAHHDVFFRKDGTSFPVSCAASPIFENGVPVSTVIEVRDITRERQAQEALRKSAEELERNVQARTRELQDANERLAKSNYELEQFAYVASHDLQEPLRKIQLFGDMLHSQVSATLQPVQQDWLDKILAAAQRMSSQIKDLLEYSRLTQPRHKPQFTPVDLNKVLKNVCTDMEVEVSRKSAEVVADNLPVLEAVELQMNQIMHNLISNSLKFSAPDRKPVITITASPLAQAEQAGYQLPAENEYVKLVFRDNGIGFKPEFSEQVFEIFQRLNTKNKYPGTGIGLALCRKVADNHKGLIFADGQENQGAVFTIILPKRQTQ</sequence>
<dbReference type="InterPro" id="IPR036097">
    <property type="entry name" value="HisK_dim/P_sf"/>
</dbReference>
<comment type="catalytic activity">
    <reaction evidence="1">
        <text>ATP + protein L-histidine = ADP + protein N-phospho-L-histidine.</text>
        <dbReference type="EC" id="2.7.13.3"/>
    </reaction>
</comment>
<evidence type="ECO:0000256" key="4">
    <source>
        <dbReference type="ARBA" id="ARBA00022679"/>
    </source>
</evidence>
<dbReference type="SUPFAM" id="SSF55781">
    <property type="entry name" value="GAF domain-like"/>
    <property type="match status" value="1"/>
</dbReference>
<feature type="domain" description="PAS" evidence="8">
    <location>
        <begin position="175"/>
        <end position="245"/>
    </location>
</feature>
<dbReference type="RefSeq" id="WP_345271189.1">
    <property type="nucleotide sequence ID" value="NZ_BAABHB010000019.1"/>
</dbReference>
<reference evidence="11" key="1">
    <citation type="journal article" date="2019" name="Int. J. Syst. Evol. Microbiol.">
        <title>The Global Catalogue of Microorganisms (GCM) 10K type strain sequencing project: providing services to taxonomists for standard genome sequencing and annotation.</title>
        <authorList>
            <consortium name="The Broad Institute Genomics Platform"/>
            <consortium name="The Broad Institute Genome Sequencing Center for Infectious Disease"/>
            <person name="Wu L."/>
            <person name="Ma J."/>
        </authorList>
    </citation>
    <scope>NUCLEOTIDE SEQUENCE [LARGE SCALE GENOMIC DNA]</scope>
    <source>
        <strain evidence="11">JCM 17925</strain>
    </source>
</reference>
<evidence type="ECO:0000259" key="8">
    <source>
        <dbReference type="PROSITE" id="PS50112"/>
    </source>
</evidence>
<dbReference type="InterPro" id="IPR052162">
    <property type="entry name" value="Sensor_kinase/Photoreceptor"/>
</dbReference>
<dbReference type="SMART" id="SM00091">
    <property type="entry name" value="PAS"/>
    <property type="match status" value="3"/>
</dbReference>
<name>A0ABP8KZY2_9BACT</name>
<dbReference type="SUPFAM" id="SSF55785">
    <property type="entry name" value="PYP-like sensor domain (PAS domain)"/>
    <property type="match status" value="3"/>
</dbReference>
<dbReference type="PROSITE" id="PS50112">
    <property type="entry name" value="PAS"/>
    <property type="match status" value="3"/>
</dbReference>
<keyword evidence="4" id="KW-0808">Transferase</keyword>
<feature type="coiled-coil region" evidence="6">
    <location>
        <begin position="541"/>
        <end position="578"/>
    </location>
</feature>
<dbReference type="GO" id="GO:0016301">
    <property type="term" value="F:kinase activity"/>
    <property type="evidence" value="ECO:0007669"/>
    <property type="project" value="UniProtKB-KW"/>
</dbReference>
<feature type="domain" description="PAC" evidence="9">
    <location>
        <begin position="247"/>
        <end position="297"/>
    </location>
</feature>
<dbReference type="CDD" id="cd00130">
    <property type="entry name" value="PAS"/>
    <property type="match status" value="3"/>
</dbReference>
<dbReference type="SUPFAM" id="SSF47384">
    <property type="entry name" value="Homodimeric domain of signal transducing histidine kinase"/>
    <property type="match status" value="1"/>
</dbReference>
<dbReference type="Proteomes" id="UP001500936">
    <property type="component" value="Unassembled WGS sequence"/>
</dbReference>
<dbReference type="PANTHER" id="PTHR43304">
    <property type="entry name" value="PHYTOCHROME-LIKE PROTEIN CPH1"/>
    <property type="match status" value="1"/>
</dbReference>
<dbReference type="PROSITE" id="PS50113">
    <property type="entry name" value="PAC"/>
    <property type="match status" value="3"/>
</dbReference>
<dbReference type="SMART" id="SM00065">
    <property type="entry name" value="GAF"/>
    <property type="match status" value="1"/>
</dbReference>
<dbReference type="Pfam" id="PF13426">
    <property type="entry name" value="PAS_9"/>
    <property type="match status" value="2"/>
</dbReference>
<feature type="domain" description="PAS" evidence="8">
    <location>
        <begin position="298"/>
        <end position="372"/>
    </location>
</feature>
<comment type="caution">
    <text evidence="10">The sequence shown here is derived from an EMBL/GenBank/DDBJ whole genome shotgun (WGS) entry which is preliminary data.</text>
</comment>
<feature type="domain" description="PAC" evidence="9">
    <location>
        <begin position="375"/>
        <end position="425"/>
    </location>
</feature>
<dbReference type="PANTHER" id="PTHR43304:SF1">
    <property type="entry name" value="PAC DOMAIN-CONTAINING PROTEIN"/>
    <property type="match status" value="1"/>
</dbReference>
<dbReference type="InterPro" id="IPR029016">
    <property type="entry name" value="GAF-like_dom_sf"/>
</dbReference>
<dbReference type="SMART" id="SM00388">
    <property type="entry name" value="HisKA"/>
    <property type="match status" value="1"/>
</dbReference>
<organism evidence="10 11">
    <name type="scientific">Nibrella viscosa</name>
    <dbReference type="NCBI Taxonomy" id="1084524"/>
    <lineage>
        <taxon>Bacteria</taxon>
        <taxon>Pseudomonadati</taxon>
        <taxon>Bacteroidota</taxon>
        <taxon>Cytophagia</taxon>
        <taxon>Cytophagales</taxon>
        <taxon>Spirosomataceae</taxon>
        <taxon>Nibrella</taxon>
    </lineage>
</organism>
<dbReference type="EC" id="2.7.13.3" evidence="2"/>
<dbReference type="InterPro" id="IPR013655">
    <property type="entry name" value="PAS_fold_3"/>
</dbReference>
<evidence type="ECO:0000313" key="11">
    <source>
        <dbReference type="Proteomes" id="UP001500936"/>
    </source>
</evidence>
<dbReference type="CDD" id="cd00082">
    <property type="entry name" value="HisKA"/>
    <property type="match status" value="1"/>
</dbReference>
<protein>
    <recommendedName>
        <fullName evidence="2">histidine kinase</fullName>
        <ecNumber evidence="2">2.7.13.3</ecNumber>
    </recommendedName>
</protein>
<dbReference type="Gene3D" id="3.30.565.10">
    <property type="entry name" value="Histidine kinase-like ATPase, C-terminal domain"/>
    <property type="match status" value="1"/>
</dbReference>
<dbReference type="Pfam" id="PF01590">
    <property type="entry name" value="GAF"/>
    <property type="match status" value="1"/>
</dbReference>
<dbReference type="InterPro" id="IPR003018">
    <property type="entry name" value="GAF"/>
</dbReference>
<dbReference type="Pfam" id="PF08447">
    <property type="entry name" value="PAS_3"/>
    <property type="match status" value="1"/>
</dbReference>
<gene>
    <name evidence="10" type="ORF">GCM10023187_54120</name>
</gene>
<dbReference type="InterPro" id="IPR005467">
    <property type="entry name" value="His_kinase_dom"/>
</dbReference>
<keyword evidence="11" id="KW-1185">Reference proteome</keyword>
<dbReference type="InterPro" id="IPR003594">
    <property type="entry name" value="HATPase_dom"/>
</dbReference>
<dbReference type="Pfam" id="PF02518">
    <property type="entry name" value="HATPase_c"/>
    <property type="match status" value="1"/>
</dbReference>